<reference evidence="4" key="1">
    <citation type="submission" date="2021-02" db="EMBL/GenBank/DDBJ databases">
        <authorList>
            <person name="Dougan E. K."/>
            <person name="Rhodes N."/>
            <person name="Thang M."/>
            <person name="Chan C."/>
        </authorList>
    </citation>
    <scope>NUCLEOTIDE SEQUENCE</scope>
</reference>
<accession>A0A813M3W4</accession>
<dbReference type="Proteomes" id="UP000626109">
    <property type="component" value="Unassembled WGS sequence"/>
</dbReference>
<feature type="compositionally biased region" description="Acidic residues" evidence="3">
    <location>
        <begin position="326"/>
        <end position="338"/>
    </location>
</feature>
<feature type="compositionally biased region" description="Basic and acidic residues" evidence="3">
    <location>
        <begin position="544"/>
        <end position="569"/>
    </location>
</feature>
<dbReference type="SUPFAM" id="SSF50494">
    <property type="entry name" value="Trypsin-like serine proteases"/>
    <property type="match status" value="1"/>
</dbReference>
<evidence type="ECO:0000256" key="2">
    <source>
        <dbReference type="SAM" id="Coils"/>
    </source>
</evidence>
<feature type="region of interest" description="Disordered" evidence="3">
    <location>
        <begin position="544"/>
        <end position="571"/>
    </location>
</feature>
<feature type="non-terminal residue" evidence="4">
    <location>
        <position position="1073"/>
    </location>
</feature>
<name>A0A813M3W4_POLGL</name>
<dbReference type="Pfam" id="PF13365">
    <property type="entry name" value="Trypsin_2"/>
    <property type="match status" value="1"/>
</dbReference>
<feature type="region of interest" description="Disordered" evidence="3">
    <location>
        <begin position="791"/>
        <end position="842"/>
    </location>
</feature>
<feature type="region of interest" description="Disordered" evidence="3">
    <location>
        <begin position="318"/>
        <end position="359"/>
    </location>
</feature>
<evidence type="ECO:0000313" key="4">
    <source>
        <dbReference type="EMBL" id="CAE8742961.1"/>
    </source>
</evidence>
<dbReference type="InterPro" id="IPR009003">
    <property type="entry name" value="Peptidase_S1_PA"/>
</dbReference>
<dbReference type="PANTHER" id="PTHR45980">
    <property type="match status" value="1"/>
</dbReference>
<organism evidence="4 5">
    <name type="scientific">Polarella glacialis</name>
    <name type="common">Dinoflagellate</name>
    <dbReference type="NCBI Taxonomy" id="89957"/>
    <lineage>
        <taxon>Eukaryota</taxon>
        <taxon>Sar</taxon>
        <taxon>Alveolata</taxon>
        <taxon>Dinophyceae</taxon>
        <taxon>Suessiales</taxon>
        <taxon>Suessiaceae</taxon>
        <taxon>Polarella</taxon>
    </lineage>
</organism>
<proteinExistence type="inferred from homology"/>
<evidence type="ECO:0000256" key="3">
    <source>
        <dbReference type="SAM" id="MobiDB-lite"/>
    </source>
</evidence>
<dbReference type="Gene3D" id="2.40.10.120">
    <property type="match status" value="1"/>
</dbReference>
<evidence type="ECO:0000256" key="1">
    <source>
        <dbReference type="ARBA" id="ARBA00010541"/>
    </source>
</evidence>
<gene>
    <name evidence="4" type="ORF">PGLA2088_LOCUS51189</name>
</gene>
<dbReference type="GO" id="GO:0006508">
    <property type="term" value="P:proteolysis"/>
    <property type="evidence" value="ECO:0007669"/>
    <property type="project" value="InterPro"/>
</dbReference>
<feature type="region of interest" description="Disordered" evidence="3">
    <location>
        <begin position="1"/>
        <end position="59"/>
    </location>
</feature>
<feature type="region of interest" description="Disordered" evidence="3">
    <location>
        <begin position="261"/>
        <end position="299"/>
    </location>
</feature>
<dbReference type="PANTHER" id="PTHR45980:SF18">
    <property type="entry name" value="PROTEASE DO-LIKE 9"/>
    <property type="match status" value="1"/>
</dbReference>
<feature type="coiled-coil region" evidence="2">
    <location>
        <begin position="439"/>
        <end position="466"/>
    </location>
</feature>
<dbReference type="InterPro" id="IPR013783">
    <property type="entry name" value="Ig-like_fold"/>
</dbReference>
<feature type="compositionally biased region" description="Acidic residues" evidence="3">
    <location>
        <begin position="830"/>
        <end position="842"/>
    </location>
</feature>
<evidence type="ECO:0008006" key="6">
    <source>
        <dbReference type="Google" id="ProtNLM"/>
    </source>
</evidence>
<comment type="caution">
    <text evidence="4">The sequence shown here is derived from an EMBL/GenBank/DDBJ whole genome shotgun (WGS) entry which is preliminary data.</text>
</comment>
<dbReference type="InterPro" id="IPR001940">
    <property type="entry name" value="Peptidase_S1C"/>
</dbReference>
<dbReference type="Pfam" id="PF24771">
    <property type="entry name" value="Ig_CFAP74_1st"/>
    <property type="match status" value="1"/>
</dbReference>
<dbReference type="Gene3D" id="2.60.40.10">
    <property type="entry name" value="Immunoglobulins"/>
    <property type="match status" value="1"/>
</dbReference>
<feature type="compositionally biased region" description="Basic and acidic residues" evidence="3">
    <location>
        <begin position="627"/>
        <end position="647"/>
    </location>
</feature>
<feature type="compositionally biased region" description="Polar residues" evidence="3">
    <location>
        <begin position="814"/>
        <end position="829"/>
    </location>
</feature>
<keyword evidence="2" id="KW-0175">Coiled coil</keyword>
<dbReference type="GO" id="GO:0004252">
    <property type="term" value="F:serine-type endopeptidase activity"/>
    <property type="evidence" value="ECO:0007669"/>
    <property type="project" value="InterPro"/>
</dbReference>
<evidence type="ECO:0000313" key="5">
    <source>
        <dbReference type="Proteomes" id="UP000626109"/>
    </source>
</evidence>
<dbReference type="AlphaFoldDB" id="A0A813M3W4"/>
<comment type="similarity">
    <text evidence="1">Belongs to the peptidase S1C family.</text>
</comment>
<dbReference type="EMBL" id="CAJNNW010037568">
    <property type="protein sequence ID" value="CAE8742961.1"/>
    <property type="molecule type" value="Genomic_DNA"/>
</dbReference>
<dbReference type="PRINTS" id="PR00834">
    <property type="entry name" value="PROTEASES2C"/>
</dbReference>
<sequence length="1073" mass="118025">MVRTARGSASSATPATDEPASERRRGLGSKKKPKAGGSHRSDEDDEGPGGGGDDDDGLEDLGVPLDSVVKVWCVHSTPNFSLPWQRRRQYRSNGSGFCIDKKRRVILTNAHCIEWHTQVKVQRRGSDTKYLAKVVSVGWECDCAVLTVEDDEFWKDIDVVQLSKKVPHLEEPVLCVGFPVGGDTISVTSGVVSRVEVLSYAATCADLLGIQIDAAINAGNSGGPAFSRSGECLGMAFQSMGADQAESIGYVIPTAPWSEDRVCCEGLPPSSPQSPSQSAAIVQEEPADSADEPTSGASSAVDVAVQTDIEGAATAAGHGFAGAGDEAGEYEAEEDPGDFEGQAPEEGAEGYHQGSHHSEFEEFLNAEDPSGEEYGDEGLGDIDFGEADDYTIPAAARQAGGVLSTYRGSNELHQSLQHQRTNKGLERLQHDHAAKVGAADDAKIALENEEQRLRGLRKQVASGQVADPARLGYQEREVGKAWDRLTQAEKARDAAELALLRVQDVGFHAGQQASQEQKDARAVARETQSAEVKRAKLLISQAEAAKEASKERTQAVADEEGRKDGEAKKHQNLGVKRLNQAHSRLDDIKAQAEEVREARFSHDAQRILTLKASKDVIDRQIQSQNERAAKKAEKIKQEREQQRKSLLEEGQNPYEVWRREEMQADKEKQKMKSKMQAELRSEKLLEQLMVEERMYKKGLKEARVKRAEDEDFQRQVGNYAKEHKIASYIRKMTIGNVEVLDPTGAALRIDPSKVTIQKTHAFGLGGARTEEIEKVDREVQRGNRRIEKWKSMRDDDSEVAEPTGPTKSVAFGRATSQGSFGMESANQAETETESAFDEENEAGENKLWVPSLTKLEEQYMAAARERQKQNICSTQFCWGKEFTGDAFLAKPSIIAFNDFEVGKRYRQVVEVTNVSLTFNQFKLLPLDDKVKDFFEIHFVPPGRMSAGVTRYITIWFCPKTSHDIVSTFPILAKTGRIDFPLRCTTKKTILTVTPQDADASPVIDFGQVLSGESAQRALTVKNTGALPAGFTLEPVGTEGSGDGDFLRMINWRPEKSEFKEHGSTKISFNFAPE</sequence>
<feature type="region of interest" description="Disordered" evidence="3">
    <location>
        <begin position="623"/>
        <end position="647"/>
    </location>
</feature>
<protein>
    <recommendedName>
        <fullName evidence="6">Serine protease</fullName>
    </recommendedName>
</protein>
<feature type="compositionally biased region" description="Acidic residues" evidence="3">
    <location>
        <begin position="43"/>
        <end position="59"/>
    </location>
</feature>